<evidence type="ECO:0000313" key="3">
    <source>
        <dbReference type="Proteomes" id="UP000650533"/>
    </source>
</evidence>
<feature type="transmembrane region" description="Helical" evidence="1">
    <location>
        <begin position="116"/>
        <end position="139"/>
    </location>
</feature>
<dbReference type="AlphaFoldDB" id="A0A8H8NUN9"/>
<proteinExistence type="predicted"/>
<evidence type="ECO:0000256" key="1">
    <source>
        <dbReference type="SAM" id="Phobius"/>
    </source>
</evidence>
<name>A0A8H8NUN9_9AGAM</name>
<dbReference type="RefSeq" id="XP_043179892.1">
    <property type="nucleotide sequence ID" value="XM_043320880.1"/>
</dbReference>
<keyword evidence="1" id="KW-1133">Transmembrane helix</keyword>
<evidence type="ECO:0000313" key="2">
    <source>
        <dbReference type="EMBL" id="QRW19655.1"/>
    </source>
</evidence>
<keyword evidence="1" id="KW-0472">Membrane</keyword>
<feature type="transmembrane region" description="Helical" evidence="1">
    <location>
        <begin position="151"/>
        <end position="174"/>
    </location>
</feature>
<feature type="transmembrane region" description="Helical" evidence="1">
    <location>
        <begin position="83"/>
        <end position="104"/>
    </location>
</feature>
<dbReference type="KEGG" id="rsx:RhiXN_01061"/>
<dbReference type="Proteomes" id="UP000650533">
    <property type="component" value="Chromosome 4"/>
</dbReference>
<keyword evidence="1" id="KW-0812">Transmembrane</keyword>
<feature type="transmembrane region" description="Helical" evidence="1">
    <location>
        <begin position="186"/>
        <end position="207"/>
    </location>
</feature>
<organism evidence="2 3">
    <name type="scientific">Rhizoctonia solani</name>
    <dbReference type="NCBI Taxonomy" id="456999"/>
    <lineage>
        <taxon>Eukaryota</taxon>
        <taxon>Fungi</taxon>
        <taxon>Dikarya</taxon>
        <taxon>Basidiomycota</taxon>
        <taxon>Agaricomycotina</taxon>
        <taxon>Agaricomycetes</taxon>
        <taxon>Cantharellales</taxon>
        <taxon>Ceratobasidiaceae</taxon>
        <taxon>Rhizoctonia</taxon>
    </lineage>
</organism>
<gene>
    <name evidence="2" type="ORF">RhiXN_01061</name>
</gene>
<sequence>MGRTRWSNQKVAIIGGMVHCILQGVLVPLLIDFLASLRLKKGRWPFKLYVAFVNALVLGQTIVQLYDIVDSFDSESRVSRPAVLVLTPVLNVTISASVQLFFIFRCWKIYTQRVVFVLPLLALWFTALIPGLLLGYYMVESVKRDLLQPASIALGIWTFSSLTLELCVTTSSLVRYNNVFKTIWQVTWVSAALPPILVIIAVINGYIVHNIRHPITVVTVDMTGKAYALSLMITIVGRGHIRAQLEKSNARSELAPVLTRANDTPTAALAHTESNSVELRALKTLHLSGLSKSQVLQNALVFTKSSSQNNLANQQYEYLPYTTPSKPE</sequence>
<reference evidence="2" key="1">
    <citation type="submission" date="2020-05" db="EMBL/GenBank/DDBJ databases">
        <title>Evolutionary and genomic comparisons of hybrid uninucleate and nonhybrid Rhizoctonia fungi.</title>
        <authorList>
            <person name="Li C."/>
            <person name="Chen X."/>
        </authorList>
    </citation>
    <scope>NUCLEOTIDE SEQUENCE</scope>
    <source>
        <strain evidence="2">AG-1 IA</strain>
    </source>
</reference>
<dbReference type="GeneID" id="67023343"/>
<dbReference type="EMBL" id="CP059661">
    <property type="protein sequence ID" value="QRW19655.1"/>
    <property type="molecule type" value="Genomic_DNA"/>
</dbReference>
<feature type="transmembrane region" description="Helical" evidence="1">
    <location>
        <begin position="12"/>
        <end position="34"/>
    </location>
</feature>
<accession>A0A8H8NUN9</accession>
<protein>
    <submittedName>
        <fullName evidence="2">Uncharacterized protein</fullName>
    </submittedName>
</protein>
<feature type="transmembrane region" description="Helical" evidence="1">
    <location>
        <begin position="46"/>
        <end position="63"/>
    </location>
</feature>